<dbReference type="SUPFAM" id="SSF81606">
    <property type="entry name" value="PP2C-like"/>
    <property type="match status" value="1"/>
</dbReference>
<dbReference type="GO" id="GO:0004722">
    <property type="term" value="F:protein serine/threonine phosphatase activity"/>
    <property type="evidence" value="ECO:0007669"/>
    <property type="project" value="InterPro"/>
</dbReference>
<dbReference type="InterPro" id="IPR001932">
    <property type="entry name" value="PPM-type_phosphatase-like_dom"/>
</dbReference>
<evidence type="ECO:0000313" key="3">
    <source>
        <dbReference type="Proteomes" id="UP000465601"/>
    </source>
</evidence>
<dbReference type="NCBIfam" id="NF033484">
    <property type="entry name" value="Stp1_PP2C_phos"/>
    <property type="match status" value="1"/>
</dbReference>
<sequence>MKVGAVTDVGKVRDNNEDHYWVLEDPLMLFIVADGMGGHNSGEVASELAIETIKEHLLKYILDENEDESIKGIIFEAFNRANTEILNRSNQDDGCDGMGTTATLALYHEDKLYIGHIGDSRGYIIKEGKIKQITQDHSLVAELLRKGSISEREALKHPQKNIITKALGTDQQVKADVFSIDFSVGDTLILCTDGLSNFVDQYEIEKYALEMEDCQRACQEMVDLANFRGGYDNITIIMIKNNLLNGEGR</sequence>
<dbReference type="Gene3D" id="3.60.40.10">
    <property type="entry name" value="PPM-type phosphatase domain"/>
    <property type="match status" value="1"/>
</dbReference>
<dbReference type="OrthoDB" id="9801841at2"/>
<accession>A0A833HRE9</accession>
<dbReference type="PROSITE" id="PS51746">
    <property type="entry name" value="PPM_2"/>
    <property type="match status" value="1"/>
</dbReference>
<dbReference type="RefSeq" id="WP_151864460.1">
    <property type="nucleotide sequence ID" value="NZ_WBZB01000004.1"/>
</dbReference>
<dbReference type="AlphaFoldDB" id="A0A833HRE9"/>
<evidence type="ECO:0000259" key="1">
    <source>
        <dbReference type="PROSITE" id="PS51746"/>
    </source>
</evidence>
<dbReference type="PANTHER" id="PTHR13832">
    <property type="entry name" value="PROTEIN PHOSPHATASE 2C"/>
    <property type="match status" value="1"/>
</dbReference>
<dbReference type="InterPro" id="IPR015655">
    <property type="entry name" value="PP2C"/>
</dbReference>
<dbReference type="CDD" id="cd00143">
    <property type="entry name" value="PP2Cc"/>
    <property type="match status" value="1"/>
</dbReference>
<protein>
    <submittedName>
        <fullName evidence="2">Stp1/IreP family PP2C-type Ser/Thr phosphatase</fullName>
    </submittedName>
</protein>
<dbReference type="InterPro" id="IPR036457">
    <property type="entry name" value="PPM-type-like_dom_sf"/>
</dbReference>
<dbReference type="SMART" id="SM00332">
    <property type="entry name" value="PP2Cc"/>
    <property type="match status" value="1"/>
</dbReference>
<keyword evidence="3" id="KW-1185">Reference proteome</keyword>
<dbReference type="SMART" id="SM00331">
    <property type="entry name" value="PP2C_SIG"/>
    <property type="match status" value="1"/>
</dbReference>
<organism evidence="2 3">
    <name type="scientific">Alkaliphilus serpentinus</name>
    <dbReference type="NCBI Taxonomy" id="1482731"/>
    <lineage>
        <taxon>Bacteria</taxon>
        <taxon>Bacillati</taxon>
        <taxon>Bacillota</taxon>
        <taxon>Clostridia</taxon>
        <taxon>Peptostreptococcales</taxon>
        <taxon>Natronincolaceae</taxon>
        <taxon>Alkaliphilus</taxon>
    </lineage>
</organism>
<comment type="caution">
    <text evidence="2">The sequence shown here is derived from an EMBL/GenBank/DDBJ whole genome shotgun (WGS) entry which is preliminary data.</text>
</comment>
<dbReference type="Pfam" id="PF13672">
    <property type="entry name" value="PP2C_2"/>
    <property type="match status" value="1"/>
</dbReference>
<gene>
    <name evidence="2" type="ORF">F8153_00875</name>
</gene>
<evidence type="ECO:0000313" key="2">
    <source>
        <dbReference type="EMBL" id="KAB3533135.1"/>
    </source>
</evidence>
<name>A0A833HRE9_9FIRM</name>
<dbReference type="Proteomes" id="UP000465601">
    <property type="component" value="Unassembled WGS sequence"/>
</dbReference>
<dbReference type="PANTHER" id="PTHR13832:SF827">
    <property type="entry name" value="PROTEIN PHOSPHATASE 1L"/>
    <property type="match status" value="1"/>
</dbReference>
<proteinExistence type="predicted"/>
<feature type="domain" description="PPM-type phosphatase" evidence="1">
    <location>
        <begin position="2"/>
        <end position="241"/>
    </location>
</feature>
<reference evidence="2 3" key="1">
    <citation type="submission" date="2019-10" db="EMBL/GenBank/DDBJ databases">
        <title>Alkaliphilus serpentinus sp. nov. and Alkaliphilus pronyensis sp. nov., two novel anaerobic alkaliphilic species isolated from the serpentinized-hosted hydrothermal field of the Prony Bay (New Caledonia).</title>
        <authorList>
            <person name="Postec A."/>
        </authorList>
    </citation>
    <scope>NUCLEOTIDE SEQUENCE [LARGE SCALE GENOMIC DNA]</scope>
    <source>
        <strain evidence="2 3">LacT</strain>
    </source>
</reference>
<dbReference type="EMBL" id="WBZB01000004">
    <property type="protein sequence ID" value="KAB3533135.1"/>
    <property type="molecule type" value="Genomic_DNA"/>
</dbReference>